<accession>A0ACC2TH85</accession>
<reference evidence="1" key="1">
    <citation type="submission" date="2022-04" db="EMBL/GenBank/DDBJ databases">
        <title>Genome of the entomopathogenic fungus Entomophthora muscae.</title>
        <authorList>
            <person name="Elya C."/>
            <person name="Lovett B.R."/>
            <person name="Lee E."/>
            <person name="Macias A.M."/>
            <person name="Hajek A.E."/>
            <person name="De Bivort B.L."/>
            <person name="Kasson M.T."/>
            <person name="De Fine Licht H.H."/>
            <person name="Stajich J.E."/>
        </authorList>
    </citation>
    <scope>NUCLEOTIDE SEQUENCE</scope>
    <source>
        <strain evidence="1">Berkeley</strain>
    </source>
</reference>
<name>A0ACC2TH85_9FUNG</name>
<dbReference type="EMBL" id="QTSX02002885">
    <property type="protein sequence ID" value="KAJ9073815.1"/>
    <property type="molecule type" value="Genomic_DNA"/>
</dbReference>
<comment type="caution">
    <text evidence="1">The sequence shown here is derived from an EMBL/GenBank/DDBJ whole genome shotgun (WGS) entry which is preliminary data.</text>
</comment>
<sequence>MSSYCARYHKATQGISNNTLELKVLLKELQQENTYLIRENQKNKELVDEANKIFSVVQGWQGLGTRRGPVTRRVITENPQVEFPDLMNEVVMKPTDETGTNQGDEADNQKQSLTETLEGTQTTIFLIPRKEQQEGKSRALSPATTNDWEVQSQPEYHPNQPEEQNNTNQPEGEDKPNQPRGLNPRCQGQASKELLRNNSLNESNLLHSKGTSKDRIWAHPREEQTVPNLNLFKDDIKASHQYKRDRNSGNVPTLPNNHANESSGNLEVVSSDEEEIPEKRVHKLSTPRTPNLVTYQEEEEVPNQVVDATLENAADQVKLARIRARSLGLKDKFKMTLKVLPPFQSSNPVTHIEALGPLALENISLENIHLVLDDEPMRDICQSHSPGWQPILPYY</sequence>
<evidence type="ECO:0000313" key="2">
    <source>
        <dbReference type="Proteomes" id="UP001165960"/>
    </source>
</evidence>
<proteinExistence type="predicted"/>
<dbReference type="Proteomes" id="UP001165960">
    <property type="component" value="Unassembled WGS sequence"/>
</dbReference>
<protein>
    <submittedName>
        <fullName evidence="1">Uncharacterized protein</fullName>
    </submittedName>
</protein>
<organism evidence="1 2">
    <name type="scientific">Entomophthora muscae</name>
    <dbReference type="NCBI Taxonomy" id="34485"/>
    <lineage>
        <taxon>Eukaryota</taxon>
        <taxon>Fungi</taxon>
        <taxon>Fungi incertae sedis</taxon>
        <taxon>Zoopagomycota</taxon>
        <taxon>Entomophthoromycotina</taxon>
        <taxon>Entomophthoromycetes</taxon>
        <taxon>Entomophthorales</taxon>
        <taxon>Entomophthoraceae</taxon>
        <taxon>Entomophthora</taxon>
    </lineage>
</organism>
<keyword evidence="2" id="KW-1185">Reference proteome</keyword>
<gene>
    <name evidence="1" type="ORF">DSO57_1012563</name>
</gene>
<evidence type="ECO:0000313" key="1">
    <source>
        <dbReference type="EMBL" id="KAJ9073815.1"/>
    </source>
</evidence>